<dbReference type="EMBL" id="ML995824">
    <property type="protein sequence ID" value="KAF2770701.1"/>
    <property type="molecule type" value="Genomic_DNA"/>
</dbReference>
<dbReference type="Proteomes" id="UP000799436">
    <property type="component" value="Unassembled WGS sequence"/>
</dbReference>
<evidence type="ECO:0000313" key="2">
    <source>
        <dbReference type="Proteomes" id="UP000799436"/>
    </source>
</evidence>
<keyword evidence="2" id="KW-1185">Reference proteome</keyword>
<sequence length="424" mass="47529">MDTDRFSFLTLNKPKIQPPISTNSVRNFDPDIIRRDAQSTRIVVHHRFPALIEAFLAHKRSHGSQYEKALYSTPATFTWQHEVARLIEKRPFVFMGANDFTILRDGAHLLDAAKECDRNGTERQHLNARLTLEDYLSYDEIMLGSLIGVAGSSYFINDGNRYNCGQEGRKGTYEERGVIVGLVGARFERLDQMDSVHILNGVGIEPKMHPELSRIVQEEFFGVEKDRDVKFDARMYRERIRITAEILLLEANARAEVAGKMAWTYVVGLGLGVWQYHGYSKQPEAYADAFAAAMEELDLPHVGVVEFAYVNVPVECQERVRAATRRSNPHVEIVFSRRNPASKLPRARKSKGSSAEGDEADDEFLLVLSYAWDGNAFPGNEYWSGSLAGSGDPAAACMSTIGELHNPLVNEGFLGRIDVLGGKQ</sequence>
<dbReference type="OrthoDB" id="6357136at2759"/>
<dbReference type="Pfam" id="PF16062">
    <property type="entry name" value="MavL-like"/>
    <property type="match status" value="2"/>
</dbReference>
<evidence type="ECO:0000313" key="1">
    <source>
        <dbReference type="EMBL" id="KAF2770701.1"/>
    </source>
</evidence>
<accession>A0A6G1LCN6</accession>
<dbReference type="InterPro" id="IPR032063">
    <property type="entry name" value="MavL-like"/>
</dbReference>
<protein>
    <submittedName>
        <fullName evidence="1">Uncharacterized protein</fullName>
    </submittedName>
</protein>
<dbReference type="AlphaFoldDB" id="A0A6G1LCN6"/>
<name>A0A6G1LCN6_9PEZI</name>
<proteinExistence type="predicted"/>
<gene>
    <name evidence="1" type="ORF">EJ03DRAFT_326330</name>
</gene>
<reference evidence="1" key="1">
    <citation type="journal article" date="2020" name="Stud. Mycol.">
        <title>101 Dothideomycetes genomes: a test case for predicting lifestyles and emergence of pathogens.</title>
        <authorList>
            <person name="Haridas S."/>
            <person name="Albert R."/>
            <person name="Binder M."/>
            <person name="Bloem J."/>
            <person name="Labutti K."/>
            <person name="Salamov A."/>
            <person name="Andreopoulos B."/>
            <person name="Baker S."/>
            <person name="Barry K."/>
            <person name="Bills G."/>
            <person name="Bluhm B."/>
            <person name="Cannon C."/>
            <person name="Castanera R."/>
            <person name="Culley D."/>
            <person name="Daum C."/>
            <person name="Ezra D."/>
            <person name="Gonzalez J."/>
            <person name="Henrissat B."/>
            <person name="Kuo A."/>
            <person name="Liang C."/>
            <person name="Lipzen A."/>
            <person name="Lutzoni F."/>
            <person name="Magnuson J."/>
            <person name="Mondo S."/>
            <person name="Nolan M."/>
            <person name="Ohm R."/>
            <person name="Pangilinan J."/>
            <person name="Park H.-J."/>
            <person name="Ramirez L."/>
            <person name="Alfaro M."/>
            <person name="Sun H."/>
            <person name="Tritt A."/>
            <person name="Yoshinaga Y."/>
            <person name="Zwiers L.-H."/>
            <person name="Turgeon B."/>
            <person name="Goodwin S."/>
            <person name="Spatafora J."/>
            <person name="Crous P."/>
            <person name="Grigoriev I."/>
        </authorList>
    </citation>
    <scope>NUCLEOTIDE SEQUENCE</scope>
    <source>
        <strain evidence="1">CBS 116005</strain>
    </source>
</reference>
<organism evidence="1 2">
    <name type="scientific">Teratosphaeria nubilosa</name>
    <dbReference type="NCBI Taxonomy" id="161662"/>
    <lineage>
        <taxon>Eukaryota</taxon>
        <taxon>Fungi</taxon>
        <taxon>Dikarya</taxon>
        <taxon>Ascomycota</taxon>
        <taxon>Pezizomycotina</taxon>
        <taxon>Dothideomycetes</taxon>
        <taxon>Dothideomycetidae</taxon>
        <taxon>Mycosphaerellales</taxon>
        <taxon>Teratosphaeriaceae</taxon>
        <taxon>Teratosphaeria</taxon>
    </lineage>
</organism>